<dbReference type="InterPro" id="IPR035437">
    <property type="entry name" value="SNase_OB-fold_sf"/>
</dbReference>
<proteinExistence type="inferred from homology"/>
<keyword evidence="17" id="KW-1185">Reference proteome</keyword>
<dbReference type="OMA" id="IYHTPGG"/>
<keyword evidence="13 14" id="KW-0472">Membrane</keyword>
<dbReference type="GO" id="GO:0005739">
    <property type="term" value="C:mitochondrion"/>
    <property type="evidence" value="ECO:0007669"/>
    <property type="project" value="UniProtKB-SubCell"/>
</dbReference>
<evidence type="ECO:0000256" key="7">
    <source>
        <dbReference type="ARBA" id="ARBA00022722"/>
    </source>
</evidence>
<dbReference type="PANTHER" id="PTHR12302">
    <property type="entry name" value="EBNA2 BINDING PROTEIN P100"/>
    <property type="match status" value="1"/>
</dbReference>
<evidence type="ECO:0000313" key="16">
    <source>
        <dbReference type="EMBL" id="SCW00485.1"/>
    </source>
</evidence>
<keyword evidence="10" id="KW-0378">Hydrolase</keyword>
<evidence type="ECO:0000256" key="14">
    <source>
        <dbReference type="SAM" id="Phobius"/>
    </source>
</evidence>
<organism evidence="16 17">
    <name type="scientific">Lachancea fermentati</name>
    <name type="common">Zygosaccharomyces fermentati</name>
    <dbReference type="NCBI Taxonomy" id="4955"/>
    <lineage>
        <taxon>Eukaryota</taxon>
        <taxon>Fungi</taxon>
        <taxon>Dikarya</taxon>
        <taxon>Ascomycota</taxon>
        <taxon>Saccharomycotina</taxon>
        <taxon>Saccharomycetes</taxon>
        <taxon>Saccharomycetales</taxon>
        <taxon>Saccharomycetaceae</taxon>
        <taxon>Lachancea</taxon>
    </lineage>
</organism>
<dbReference type="STRING" id="4955.A0A1G4M9V5"/>
<feature type="domain" description="TNase-like" evidence="15">
    <location>
        <begin position="58"/>
        <end position="251"/>
    </location>
</feature>
<comment type="similarity">
    <text evidence="3">Belongs to the LCL3 family.</text>
</comment>
<keyword evidence="9" id="KW-0255">Endonuclease</keyword>
<dbReference type="PROSITE" id="PS50830">
    <property type="entry name" value="TNASE_3"/>
    <property type="match status" value="1"/>
</dbReference>
<dbReference type="GO" id="GO:0016020">
    <property type="term" value="C:membrane"/>
    <property type="evidence" value="ECO:0007669"/>
    <property type="project" value="UniProtKB-SubCell"/>
</dbReference>
<evidence type="ECO:0000256" key="9">
    <source>
        <dbReference type="ARBA" id="ARBA00022759"/>
    </source>
</evidence>
<evidence type="ECO:0000256" key="5">
    <source>
        <dbReference type="ARBA" id="ARBA00014651"/>
    </source>
</evidence>
<evidence type="ECO:0000256" key="11">
    <source>
        <dbReference type="ARBA" id="ARBA00022837"/>
    </source>
</evidence>
<comment type="subcellular location">
    <subcellularLocation>
        <location evidence="1">Membrane</location>
        <topology evidence="1">Single-pass membrane protein</topology>
    </subcellularLocation>
    <subcellularLocation>
        <location evidence="2">Mitochondrion</location>
    </subcellularLocation>
</comment>
<dbReference type="Gene3D" id="2.40.50.90">
    <property type="match status" value="1"/>
</dbReference>
<dbReference type="AlphaFoldDB" id="A0A1G4M9V5"/>
<evidence type="ECO:0000256" key="6">
    <source>
        <dbReference type="ARBA" id="ARBA00022692"/>
    </source>
</evidence>
<evidence type="ECO:0000256" key="13">
    <source>
        <dbReference type="ARBA" id="ARBA00023136"/>
    </source>
</evidence>
<dbReference type="GO" id="GO:0016787">
    <property type="term" value="F:hydrolase activity"/>
    <property type="evidence" value="ECO:0007669"/>
    <property type="project" value="UniProtKB-KW"/>
</dbReference>
<evidence type="ECO:0000313" key="17">
    <source>
        <dbReference type="Proteomes" id="UP000190831"/>
    </source>
</evidence>
<reference evidence="16 17" key="1">
    <citation type="submission" date="2016-03" db="EMBL/GenBank/DDBJ databases">
        <authorList>
            <person name="Devillers H."/>
        </authorList>
    </citation>
    <scope>NUCLEOTIDE SEQUENCE [LARGE SCALE GENOMIC DNA]</scope>
    <source>
        <strain evidence="16">CBS 6772</strain>
    </source>
</reference>
<evidence type="ECO:0000256" key="10">
    <source>
        <dbReference type="ARBA" id="ARBA00022801"/>
    </source>
</evidence>
<name>A0A1G4M9V5_LACFM</name>
<gene>
    <name evidence="16" type="ORF">LAFE_0C05226G</name>
</gene>
<evidence type="ECO:0000256" key="12">
    <source>
        <dbReference type="ARBA" id="ARBA00022989"/>
    </source>
</evidence>
<protein>
    <recommendedName>
        <fullName evidence="4">Probable endonuclease LCL3</fullName>
    </recommendedName>
    <alternativeName>
        <fullName evidence="5">Probable endonuclease lcl3</fullName>
    </alternativeName>
</protein>
<keyword evidence="11" id="KW-0106">Calcium</keyword>
<keyword evidence="8" id="KW-0479">Metal-binding</keyword>
<dbReference type="Pfam" id="PF00565">
    <property type="entry name" value="SNase"/>
    <property type="match status" value="1"/>
</dbReference>
<dbReference type="GO" id="GO:0004519">
    <property type="term" value="F:endonuclease activity"/>
    <property type="evidence" value="ECO:0007669"/>
    <property type="project" value="UniProtKB-KW"/>
</dbReference>
<feature type="transmembrane region" description="Helical" evidence="14">
    <location>
        <begin position="15"/>
        <end position="37"/>
    </location>
</feature>
<accession>A0A1G4M9V5</accession>
<keyword evidence="7" id="KW-0540">Nuclease</keyword>
<evidence type="ECO:0000256" key="3">
    <source>
        <dbReference type="ARBA" id="ARBA00005435"/>
    </source>
</evidence>
<dbReference type="InterPro" id="IPR016071">
    <property type="entry name" value="Staphylococal_nuclease_OB-fold"/>
</dbReference>
<evidence type="ECO:0000256" key="4">
    <source>
        <dbReference type="ARBA" id="ARBA00013404"/>
    </source>
</evidence>
<sequence length="268" mass="31072">MSENRGTLSTPSQYFYPKVVLLSLILTGSIISGYSFFNRFLKQYAKVSEIPSNAFRKKWLYGKVTAVGDGDNFHFFHTPGGIRGGWGWLRFAPGLDKSDPPPRKQSSQFKDIMNWRENEQKRYSNLHSKYKNRRNLPTLPIRLCGVDAPERAHFGNPAQPYSEEALNWLRYTLLGRHLWVKPLSIDQYGRCVAKVEYWGWTGWRNVSVEMIRRGLGVVYESKNSAEFDGEEDIYRFHETVARTNRKGLWGLKHLETPGEYKKRVGNIS</sequence>
<evidence type="ECO:0000256" key="2">
    <source>
        <dbReference type="ARBA" id="ARBA00004173"/>
    </source>
</evidence>
<keyword evidence="6 14" id="KW-0812">Transmembrane</keyword>
<keyword evidence="12 14" id="KW-1133">Transmembrane helix</keyword>
<evidence type="ECO:0000256" key="8">
    <source>
        <dbReference type="ARBA" id="ARBA00022723"/>
    </source>
</evidence>
<dbReference type="PANTHER" id="PTHR12302:SF3">
    <property type="entry name" value="SERINE_THREONINE-PROTEIN KINASE 31"/>
    <property type="match status" value="1"/>
</dbReference>
<dbReference type="SUPFAM" id="SSF50199">
    <property type="entry name" value="Staphylococcal nuclease"/>
    <property type="match status" value="1"/>
</dbReference>
<dbReference type="OrthoDB" id="430293at2759"/>
<dbReference type="Proteomes" id="UP000190831">
    <property type="component" value="Chromosome C"/>
</dbReference>
<dbReference type="GO" id="GO:0046872">
    <property type="term" value="F:metal ion binding"/>
    <property type="evidence" value="ECO:0007669"/>
    <property type="project" value="UniProtKB-KW"/>
</dbReference>
<dbReference type="SMART" id="SM00318">
    <property type="entry name" value="SNc"/>
    <property type="match status" value="1"/>
</dbReference>
<dbReference type="EMBL" id="LT598485">
    <property type="protein sequence ID" value="SCW00485.1"/>
    <property type="molecule type" value="Genomic_DNA"/>
</dbReference>
<evidence type="ECO:0000259" key="15">
    <source>
        <dbReference type="PROSITE" id="PS50830"/>
    </source>
</evidence>
<evidence type="ECO:0000256" key="1">
    <source>
        <dbReference type="ARBA" id="ARBA00004167"/>
    </source>
</evidence>